<sequence length="1364" mass="157095">MGLFKEEIACLTADESHDSLVSFYYLIQPSTFTNMTASRNKKSDQDTLPTVDKHVTREILGYLNFSNGKPDPKFRLNWNQLFSEWEHPPTTQTLELLLISHLKELEGTTGAFQEIKQAESVIQIAFEECLPQYRQHHRDLLFHVTEQELIQPYFLAVLFEALLEQGGPWEPTQQVVSGTINRLNDFVGFRPVAVLENGRQMQVYPHEKFRPLPVYFCESGVASGSYQRLIEQTIKTLQNTPDDLLHQAYFSLDKMDEIAIDLRAHDHLHPVNKRTNYMFGEWDPHVIDNQGYYRRFVIRRLILDSLLAWIDENEDIPLEERLQDAAAVLSGTMLMASSISGCGPDTHASDTSLTSLLPRVARQRDDYYNRLLASATGKRAERLLKEAKQSQQPFGHIRHYLNLHLARYGAQQVQHRQLSRIYARMGFSAAARCEAAVIPCTSVRFECEIQWRITMVHLHLERYELEQAWKLIPEIEDHLTRGIECGALIDPWNILGFQGLFPLFISREDSIPDQRSEVLLDLMEETFSAYSATLSEAAAQGNNQLKLEISDRFQKLAEKWDRYATTTVEDLPHVNGQDSFESAAHVSQILTEWKSGGEAVGDISFWRQHVDRFESAKAYALTVDALLQKHDHVAAIGLIMQWLSQVDQTGLESGPYSIHAVLLQWMRQLTSNVDPEAIPANSHSIRKMFDYLEANAADYWSVPNFDAVLPIPEKEIEDPFEIDPEEPDEEDSLFDAAYENVTFRDSADDGIQGEMMDSGFSPSNTEIESINRQLEPRLKFLNTLSQLWQLSAAFFCETKFVSSENSEKPAVLNEETRESIAGWIQHTEHLQQELVVLLNSIWNYQIPKPSGDHDSNIEYDLQLQTKYYLMHAIIITTVNCRSARLMLVSTLPQTEAESELSENESLLVPIYRGVLTRDVELIKREFPTFLSNIVETPLLYTPIDQGGKPNVVLKVRSLQMILRFLLSQLPNLGLLRETWQLLKTAYRMERNSRPEGIAVSEFDRLFRTALRSTLSAIIRSSHSWETEQLDDEQLINIAEQLVNKYREQWLKHSRTMRLSSAEALNQDFVWQEVKQFIELYGADLFHAQYLTLGNLRTILHNGIEQYLDYLAEYQDPAHPMALLTDLEDGKVDIEEAVTNLKVIFESVIDKFDRFVEYNSTTTQSDYGEMFYCLLDFLRIEAAYERDDWKMVPLLIAHKVLAQQDRNESALIWEAVFEATSEEMAKKHLKKLKQTESKYKINLPLISDHLNERFVKPLAVNRMMALVPRAMKDAANGNEESAAFSILQEEIERYLASTIGSGIDIPDWMRNLEDEIDRLDEKVTSEQYDIETQIKLSPVPMSLDDIKKQLKQWNQPLTRSRKKKK</sequence>
<gene>
    <name evidence="1" type="ORF">Pan241w_12470</name>
</gene>
<proteinExistence type="predicted"/>
<protein>
    <submittedName>
        <fullName evidence="1">Uncharacterized protein</fullName>
    </submittedName>
</protein>
<organism evidence="1 2">
    <name type="scientific">Gimesia alba</name>
    <dbReference type="NCBI Taxonomy" id="2527973"/>
    <lineage>
        <taxon>Bacteria</taxon>
        <taxon>Pseudomonadati</taxon>
        <taxon>Planctomycetota</taxon>
        <taxon>Planctomycetia</taxon>
        <taxon>Planctomycetales</taxon>
        <taxon>Planctomycetaceae</taxon>
        <taxon>Gimesia</taxon>
    </lineage>
</organism>
<dbReference type="Proteomes" id="UP000317171">
    <property type="component" value="Chromosome"/>
</dbReference>
<name>A0A517RBC6_9PLAN</name>
<reference evidence="1 2" key="1">
    <citation type="submission" date="2019-02" db="EMBL/GenBank/DDBJ databases">
        <title>Deep-cultivation of Planctomycetes and their phenomic and genomic characterization uncovers novel biology.</title>
        <authorList>
            <person name="Wiegand S."/>
            <person name="Jogler M."/>
            <person name="Boedeker C."/>
            <person name="Pinto D."/>
            <person name="Vollmers J."/>
            <person name="Rivas-Marin E."/>
            <person name="Kohn T."/>
            <person name="Peeters S.H."/>
            <person name="Heuer A."/>
            <person name="Rast P."/>
            <person name="Oberbeckmann S."/>
            <person name="Bunk B."/>
            <person name="Jeske O."/>
            <person name="Meyerdierks A."/>
            <person name="Storesund J.E."/>
            <person name="Kallscheuer N."/>
            <person name="Luecker S."/>
            <person name="Lage O.M."/>
            <person name="Pohl T."/>
            <person name="Merkel B.J."/>
            <person name="Hornburger P."/>
            <person name="Mueller R.-W."/>
            <person name="Bruemmer F."/>
            <person name="Labrenz M."/>
            <person name="Spormann A.M."/>
            <person name="Op den Camp H."/>
            <person name="Overmann J."/>
            <person name="Amann R."/>
            <person name="Jetten M.S.M."/>
            <person name="Mascher T."/>
            <person name="Medema M.H."/>
            <person name="Devos D.P."/>
            <person name="Kaster A.-K."/>
            <person name="Ovreas L."/>
            <person name="Rohde M."/>
            <person name="Galperin M.Y."/>
            <person name="Jogler C."/>
        </authorList>
    </citation>
    <scope>NUCLEOTIDE SEQUENCE [LARGE SCALE GENOMIC DNA]</scope>
    <source>
        <strain evidence="1 2">Pan241w</strain>
    </source>
</reference>
<accession>A0A517RBC6</accession>
<evidence type="ECO:0000313" key="1">
    <source>
        <dbReference type="EMBL" id="QDT41187.1"/>
    </source>
</evidence>
<dbReference type="EMBL" id="CP036269">
    <property type="protein sequence ID" value="QDT41187.1"/>
    <property type="molecule type" value="Genomic_DNA"/>
</dbReference>
<dbReference type="KEGG" id="gaz:Pan241w_12470"/>
<keyword evidence="2" id="KW-1185">Reference proteome</keyword>
<evidence type="ECO:0000313" key="2">
    <source>
        <dbReference type="Proteomes" id="UP000317171"/>
    </source>
</evidence>